<name>A0A6G1H1V8_9PEZI</name>
<sequence>MPCSHCLRKARECRSSEHSDSCVECVRRGLTCDLVVSQSTWDRLDRESEALEVRIAEAERTIALEHAAEDAAREASEAALAAARAAEKDAQRARHRSASARAKFLRLQKISNLARRKEHRLFEKELRAIEDEEREEAEAEDRTRSAESSSVTVSSSVVVHEDVSFSQLVEGLSPSFWEVLDSGGEMPAPTAGSSQGS</sequence>
<accession>A0A6G1H1V8</accession>
<reference evidence="2" key="1">
    <citation type="journal article" date="2020" name="Stud. Mycol.">
        <title>101 Dothideomycetes genomes: a test case for predicting lifestyles and emergence of pathogens.</title>
        <authorList>
            <person name="Haridas S."/>
            <person name="Albert R."/>
            <person name="Binder M."/>
            <person name="Bloem J."/>
            <person name="Labutti K."/>
            <person name="Salamov A."/>
            <person name="Andreopoulos B."/>
            <person name="Baker S."/>
            <person name="Barry K."/>
            <person name="Bills G."/>
            <person name="Bluhm B."/>
            <person name="Cannon C."/>
            <person name="Castanera R."/>
            <person name="Culley D."/>
            <person name="Daum C."/>
            <person name="Ezra D."/>
            <person name="Gonzalez J."/>
            <person name="Henrissat B."/>
            <person name="Kuo A."/>
            <person name="Liang C."/>
            <person name="Lipzen A."/>
            <person name="Lutzoni F."/>
            <person name="Magnuson J."/>
            <person name="Mondo S."/>
            <person name="Nolan M."/>
            <person name="Ohm R."/>
            <person name="Pangilinan J."/>
            <person name="Park H.-J."/>
            <person name="Ramirez L."/>
            <person name="Alfaro M."/>
            <person name="Sun H."/>
            <person name="Tritt A."/>
            <person name="Yoshinaga Y."/>
            <person name="Zwiers L.-H."/>
            <person name="Turgeon B."/>
            <person name="Goodwin S."/>
            <person name="Spatafora J."/>
            <person name="Crous P."/>
            <person name="Grigoriev I."/>
        </authorList>
    </citation>
    <scope>NUCLEOTIDE SEQUENCE</scope>
    <source>
        <strain evidence="2">CBS 113979</strain>
    </source>
</reference>
<organism evidence="2 3">
    <name type="scientific">Aulographum hederae CBS 113979</name>
    <dbReference type="NCBI Taxonomy" id="1176131"/>
    <lineage>
        <taxon>Eukaryota</taxon>
        <taxon>Fungi</taxon>
        <taxon>Dikarya</taxon>
        <taxon>Ascomycota</taxon>
        <taxon>Pezizomycotina</taxon>
        <taxon>Dothideomycetes</taxon>
        <taxon>Pleosporomycetidae</taxon>
        <taxon>Aulographales</taxon>
        <taxon>Aulographaceae</taxon>
    </lineage>
</organism>
<dbReference type="Proteomes" id="UP000800041">
    <property type="component" value="Unassembled WGS sequence"/>
</dbReference>
<keyword evidence="3" id="KW-1185">Reference proteome</keyword>
<feature type="region of interest" description="Disordered" evidence="1">
    <location>
        <begin position="131"/>
        <end position="156"/>
    </location>
</feature>
<dbReference type="EMBL" id="ML977154">
    <property type="protein sequence ID" value="KAF1987037.1"/>
    <property type="molecule type" value="Genomic_DNA"/>
</dbReference>
<evidence type="ECO:0000256" key="1">
    <source>
        <dbReference type="SAM" id="MobiDB-lite"/>
    </source>
</evidence>
<proteinExistence type="predicted"/>
<protein>
    <recommendedName>
        <fullName evidence="4">Zn(2)-C6 fungal-type domain-containing protein</fullName>
    </recommendedName>
</protein>
<feature type="compositionally biased region" description="Low complexity" evidence="1">
    <location>
        <begin position="146"/>
        <end position="156"/>
    </location>
</feature>
<evidence type="ECO:0000313" key="2">
    <source>
        <dbReference type="EMBL" id="KAF1987037.1"/>
    </source>
</evidence>
<dbReference type="AlphaFoldDB" id="A0A6G1H1V8"/>
<evidence type="ECO:0000313" key="3">
    <source>
        <dbReference type="Proteomes" id="UP000800041"/>
    </source>
</evidence>
<evidence type="ECO:0008006" key="4">
    <source>
        <dbReference type="Google" id="ProtNLM"/>
    </source>
</evidence>
<gene>
    <name evidence="2" type="ORF">K402DRAFT_393187</name>
</gene>